<proteinExistence type="inferred from homology"/>
<feature type="binding site" evidence="6">
    <location>
        <position position="20"/>
    </location>
    <ligand>
        <name>Na(+)</name>
        <dbReference type="ChEBI" id="CHEBI:29101"/>
        <label>1</label>
    </ligand>
</feature>
<dbReference type="PRINTS" id="PR00176">
    <property type="entry name" value="NANEUSMPORT"/>
</dbReference>
<evidence type="ECO:0000256" key="3">
    <source>
        <dbReference type="ARBA" id="ARBA00022692"/>
    </source>
</evidence>
<dbReference type="GO" id="GO:0005886">
    <property type="term" value="C:plasma membrane"/>
    <property type="evidence" value="ECO:0007669"/>
    <property type="project" value="TreeGrafter"/>
</dbReference>
<dbReference type="EMBL" id="VSWD01000005">
    <property type="protein sequence ID" value="KAK3104058.1"/>
    <property type="molecule type" value="Genomic_DNA"/>
</dbReference>
<dbReference type="InterPro" id="IPR037272">
    <property type="entry name" value="SNS_sf"/>
</dbReference>
<evidence type="ECO:0000256" key="6">
    <source>
        <dbReference type="PIRSR" id="PIRSR600175-1"/>
    </source>
</evidence>
<dbReference type="PANTHER" id="PTHR11616">
    <property type="entry name" value="SODIUM/CHLORIDE DEPENDENT TRANSPORTER"/>
    <property type="match status" value="1"/>
</dbReference>
<keyword evidence="10" id="KW-1185">Reference proteome</keyword>
<keyword evidence="5 8" id="KW-0472">Membrane</keyword>
<comment type="similarity">
    <text evidence="7">Belongs to the sodium:neurotransmitter symporter (SNF) (TC 2.A.22) family.</text>
</comment>
<feature type="transmembrane region" description="Helical" evidence="8">
    <location>
        <begin position="39"/>
        <end position="58"/>
    </location>
</feature>
<evidence type="ECO:0000256" key="7">
    <source>
        <dbReference type="RuleBase" id="RU003732"/>
    </source>
</evidence>
<feature type="transmembrane region" description="Helical" evidence="8">
    <location>
        <begin position="138"/>
        <end position="164"/>
    </location>
</feature>
<keyword evidence="6" id="KW-0915">Sodium</keyword>
<feature type="non-terminal residue" evidence="9">
    <location>
        <position position="1"/>
    </location>
</feature>
<accession>A0AA89C8N5</accession>
<protein>
    <recommendedName>
        <fullName evidence="7">Transporter</fullName>
    </recommendedName>
</protein>
<dbReference type="GO" id="GO:0015293">
    <property type="term" value="F:symporter activity"/>
    <property type="evidence" value="ECO:0007669"/>
    <property type="project" value="UniProtKB-KW"/>
</dbReference>
<dbReference type="Proteomes" id="UP001186944">
    <property type="component" value="Unassembled WGS sequence"/>
</dbReference>
<name>A0AA89C8N5_PINIB</name>
<dbReference type="PANTHER" id="PTHR11616:SF240">
    <property type="entry name" value="BLOATED TUBULES, ISOFORM B-RELATED"/>
    <property type="match status" value="1"/>
</dbReference>
<keyword evidence="4 8" id="KW-1133">Transmembrane helix</keyword>
<comment type="subcellular location">
    <subcellularLocation>
        <location evidence="1">Membrane</location>
        <topology evidence="1">Multi-pass membrane protein</topology>
    </subcellularLocation>
</comment>
<dbReference type="SUPFAM" id="SSF161070">
    <property type="entry name" value="SNF-like"/>
    <property type="match status" value="2"/>
</dbReference>
<feature type="binding site" evidence="6">
    <location>
        <position position="24"/>
    </location>
    <ligand>
        <name>Na(+)</name>
        <dbReference type="ChEBI" id="CHEBI:29101"/>
        <label>1</label>
    </ligand>
</feature>
<evidence type="ECO:0000256" key="5">
    <source>
        <dbReference type="ARBA" id="ARBA00023136"/>
    </source>
</evidence>
<evidence type="ECO:0000313" key="10">
    <source>
        <dbReference type="Proteomes" id="UP001186944"/>
    </source>
</evidence>
<evidence type="ECO:0000256" key="2">
    <source>
        <dbReference type="ARBA" id="ARBA00022448"/>
    </source>
</evidence>
<keyword evidence="7" id="KW-0769">Symport</keyword>
<evidence type="ECO:0000256" key="4">
    <source>
        <dbReference type="ARBA" id="ARBA00022989"/>
    </source>
</evidence>
<dbReference type="PROSITE" id="PS00610">
    <property type="entry name" value="NA_NEUROTRAN_SYMP_1"/>
    <property type="match status" value="1"/>
</dbReference>
<dbReference type="PROSITE" id="PS50267">
    <property type="entry name" value="NA_NEUROTRAN_SYMP_3"/>
    <property type="match status" value="2"/>
</dbReference>
<feature type="binding site" evidence="6">
    <location>
        <position position="17"/>
    </location>
    <ligand>
        <name>Na(+)</name>
        <dbReference type="ChEBI" id="CHEBI:29101"/>
        <label>1</label>
    </ligand>
</feature>
<dbReference type="GO" id="GO:0046872">
    <property type="term" value="F:metal ion binding"/>
    <property type="evidence" value="ECO:0007669"/>
    <property type="project" value="UniProtKB-KW"/>
</dbReference>
<dbReference type="InterPro" id="IPR000175">
    <property type="entry name" value="Na/ntran_symport"/>
</dbReference>
<keyword evidence="3 7" id="KW-0812">Transmembrane</keyword>
<evidence type="ECO:0000313" key="9">
    <source>
        <dbReference type="EMBL" id="KAK3104058.1"/>
    </source>
</evidence>
<evidence type="ECO:0000256" key="8">
    <source>
        <dbReference type="SAM" id="Phobius"/>
    </source>
</evidence>
<gene>
    <name evidence="9" type="ORF">FSP39_024079</name>
</gene>
<sequence length="277" mass="30516">ERGNWSGRFESVLTLIGYSVGLGNIWRFPYIAYSNGGGAFLLPFILMLILIGIPLLLLELAIGQFTSRGPATVFDKLCPLFNVCYSYKDAASCKRTNGTIYHGQTCYYDSMVELLNITTHIKNETKRRTPAEEYYEDTLVVAIGNIATSLFAGLVIFAIIGYLANELDMEVDKVIDQGPGLAFIVYPDAVTHLPVSPLWSILFFVMISALGLGSQRANVCYHPRSPTDIQRGQVVGALSSLKRFGQGPSWSPVVTVSQRASIKDALVQDCRLVKYQA</sequence>
<feature type="transmembrane region" description="Helical" evidence="8">
    <location>
        <begin position="12"/>
        <end position="33"/>
    </location>
</feature>
<keyword evidence="2 7" id="KW-0813">Transport</keyword>
<keyword evidence="6" id="KW-0479">Metal-binding</keyword>
<organism evidence="9 10">
    <name type="scientific">Pinctada imbricata</name>
    <name type="common">Atlantic pearl-oyster</name>
    <name type="synonym">Pinctada martensii</name>
    <dbReference type="NCBI Taxonomy" id="66713"/>
    <lineage>
        <taxon>Eukaryota</taxon>
        <taxon>Metazoa</taxon>
        <taxon>Spiralia</taxon>
        <taxon>Lophotrochozoa</taxon>
        <taxon>Mollusca</taxon>
        <taxon>Bivalvia</taxon>
        <taxon>Autobranchia</taxon>
        <taxon>Pteriomorphia</taxon>
        <taxon>Pterioida</taxon>
        <taxon>Pterioidea</taxon>
        <taxon>Pteriidae</taxon>
        <taxon>Pinctada</taxon>
    </lineage>
</organism>
<dbReference type="AlphaFoldDB" id="A0AA89C8N5"/>
<evidence type="ECO:0000256" key="1">
    <source>
        <dbReference type="ARBA" id="ARBA00004141"/>
    </source>
</evidence>
<dbReference type="GO" id="GO:0035725">
    <property type="term" value="P:sodium ion transmembrane transport"/>
    <property type="evidence" value="ECO:0007669"/>
    <property type="project" value="TreeGrafter"/>
</dbReference>
<reference evidence="9" key="1">
    <citation type="submission" date="2019-08" db="EMBL/GenBank/DDBJ databases">
        <title>The improved chromosome-level genome for the pearl oyster Pinctada fucata martensii using PacBio sequencing and Hi-C.</title>
        <authorList>
            <person name="Zheng Z."/>
        </authorList>
    </citation>
    <scope>NUCLEOTIDE SEQUENCE</scope>
    <source>
        <strain evidence="9">ZZ-2019</strain>
        <tissue evidence="9">Adductor muscle</tissue>
    </source>
</reference>
<dbReference type="Pfam" id="PF00209">
    <property type="entry name" value="SNF"/>
    <property type="match status" value="2"/>
</dbReference>
<feature type="transmembrane region" description="Helical" evidence="8">
    <location>
        <begin position="196"/>
        <end position="214"/>
    </location>
</feature>
<dbReference type="GO" id="GO:0006865">
    <property type="term" value="P:amino acid transport"/>
    <property type="evidence" value="ECO:0007669"/>
    <property type="project" value="TreeGrafter"/>
</dbReference>
<comment type="caution">
    <text evidence="9">The sequence shown here is derived from an EMBL/GenBank/DDBJ whole genome shotgun (WGS) entry which is preliminary data.</text>
</comment>